<sequence length="282" mass="30544">MMPRTLFLFVIICLVGCGKQETQPREASVPERIISLAPDITETVHALGLGDKLMGATTYCTYPDAAKTVPRVGGFGQFNFEAIVTLKPDLVILHEGYENEKSRLDGLGIRYLATKTRSVADITESIRKVGMACGAEAEVEKRIGEINARIAGYRKTSGDAPRVLITFGGDASSIDQIHAFGTECLHNELLEIAGGKNVVEGHLPFSTLSKEAAIRLNPDIIIQLAPGTEAPADPTKAWQGMAGINAVKNHRIHVLTGDHTCIPGPRFIQTLDDFAEIIRQND</sequence>
<dbReference type="AlphaFoldDB" id="A0A6C2U5V6"/>
<dbReference type="Gene3D" id="3.40.50.1980">
    <property type="entry name" value="Nitrogenase molybdenum iron protein domain"/>
    <property type="match status" value="2"/>
</dbReference>
<dbReference type="NCBIfam" id="NF038402">
    <property type="entry name" value="TroA_like"/>
    <property type="match status" value="1"/>
</dbReference>
<dbReference type="Proteomes" id="UP000366872">
    <property type="component" value="Unassembled WGS sequence"/>
</dbReference>
<dbReference type="SUPFAM" id="SSF53807">
    <property type="entry name" value="Helical backbone' metal receptor"/>
    <property type="match status" value="1"/>
</dbReference>
<dbReference type="PANTHER" id="PTHR30535:SF34">
    <property type="entry name" value="MOLYBDATE-BINDING PROTEIN MOLA"/>
    <property type="match status" value="1"/>
</dbReference>
<accession>A0A6C2U5V6</accession>
<keyword evidence="4" id="KW-1185">Reference proteome</keyword>
<reference evidence="3 4" key="1">
    <citation type="submission" date="2019-04" db="EMBL/GenBank/DDBJ databases">
        <authorList>
            <person name="Van Vliet M D."/>
        </authorList>
    </citation>
    <scope>NUCLEOTIDE SEQUENCE [LARGE SCALE GENOMIC DNA]</scope>
    <source>
        <strain evidence="3 4">F1</strain>
    </source>
</reference>
<dbReference type="PANTHER" id="PTHR30535">
    <property type="entry name" value="VITAMIN B12-BINDING PROTEIN"/>
    <property type="match status" value="1"/>
</dbReference>
<evidence type="ECO:0000256" key="1">
    <source>
        <dbReference type="ARBA" id="ARBA00022729"/>
    </source>
</evidence>
<evidence type="ECO:0000313" key="4">
    <source>
        <dbReference type="Proteomes" id="UP000366872"/>
    </source>
</evidence>
<protein>
    <submittedName>
        <fullName evidence="3">Vitamin B12-binding protein</fullName>
    </submittedName>
</protein>
<organism evidence="3 4">
    <name type="scientific">Pontiella desulfatans</name>
    <dbReference type="NCBI Taxonomy" id="2750659"/>
    <lineage>
        <taxon>Bacteria</taxon>
        <taxon>Pseudomonadati</taxon>
        <taxon>Kiritimatiellota</taxon>
        <taxon>Kiritimatiellia</taxon>
        <taxon>Kiritimatiellales</taxon>
        <taxon>Pontiellaceae</taxon>
        <taxon>Pontiella</taxon>
    </lineage>
</organism>
<keyword evidence="1" id="KW-0732">Signal</keyword>
<evidence type="ECO:0000259" key="2">
    <source>
        <dbReference type="PROSITE" id="PS50983"/>
    </source>
</evidence>
<feature type="domain" description="Fe/B12 periplasmic-binding" evidence="2">
    <location>
        <begin position="32"/>
        <end position="282"/>
    </location>
</feature>
<proteinExistence type="predicted"/>
<dbReference type="InterPro" id="IPR002491">
    <property type="entry name" value="ABC_transptr_periplasmic_BD"/>
</dbReference>
<dbReference type="InterPro" id="IPR054828">
    <property type="entry name" value="Vit_B12_bind_prot"/>
</dbReference>
<dbReference type="GO" id="GO:0071281">
    <property type="term" value="P:cellular response to iron ion"/>
    <property type="evidence" value="ECO:0007669"/>
    <property type="project" value="TreeGrafter"/>
</dbReference>
<dbReference type="EMBL" id="CAAHFG010000002">
    <property type="protein sequence ID" value="VGO14911.1"/>
    <property type="molecule type" value="Genomic_DNA"/>
</dbReference>
<name>A0A6C2U5V6_PONDE</name>
<dbReference type="Pfam" id="PF01497">
    <property type="entry name" value="Peripla_BP_2"/>
    <property type="match status" value="1"/>
</dbReference>
<dbReference type="InterPro" id="IPR050902">
    <property type="entry name" value="ABC_Transporter_SBP"/>
</dbReference>
<dbReference type="PROSITE" id="PS50983">
    <property type="entry name" value="FE_B12_PBP"/>
    <property type="match status" value="1"/>
</dbReference>
<gene>
    <name evidence="3" type="primary">btuF</name>
    <name evidence="3" type="ORF">PDESU_03481</name>
</gene>
<evidence type="ECO:0000313" key="3">
    <source>
        <dbReference type="EMBL" id="VGO14911.1"/>
    </source>
</evidence>